<keyword evidence="4" id="KW-1015">Disulfide bond</keyword>
<evidence type="ECO:0000256" key="1">
    <source>
        <dbReference type="ARBA" id="ARBA00004613"/>
    </source>
</evidence>
<evidence type="ECO:0000256" key="6">
    <source>
        <dbReference type="SAM" id="Phobius"/>
    </source>
</evidence>
<dbReference type="SMART" id="SM00747">
    <property type="entry name" value="CFEM"/>
    <property type="match status" value="1"/>
</dbReference>
<dbReference type="PROSITE" id="PS52012">
    <property type="entry name" value="CFEM"/>
    <property type="match status" value="1"/>
</dbReference>
<organism evidence="9 10">
    <name type="scientific">Crucibulum laeve</name>
    <dbReference type="NCBI Taxonomy" id="68775"/>
    <lineage>
        <taxon>Eukaryota</taxon>
        <taxon>Fungi</taxon>
        <taxon>Dikarya</taxon>
        <taxon>Basidiomycota</taxon>
        <taxon>Agaricomycotina</taxon>
        <taxon>Agaricomycetes</taxon>
        <taxon>Agaricomycetidae</taxon>
        <taxon>Agaricales</taxon>
        <taxon>Agaricineae</taxon>
        <taxon>Nidulariaceae</taxon>
        <taxon>Crucibulum</taxon>
    </lineage>
</organism>
<evidence type="ECO:0000256" key="7">
    <source>
        <dbReference type="SAM" id="SignalP"/>
    </source>
</evidence>
<feature type="domain" description="CFEM" evidence="8">
    <location>
        <begin position="45"/>
        <end position="162"/>
    </location>
</feature>
<keyword evidence="3 7" id="KW-0732">Signal</keyword>
<feature type="region of interest" description="Disordered" evidence="5">
    <location>
        <begin position="135"/>
        <end position="179"/>
    </location>
</feature>
<reference evidence="9 10" key="1">
    <citation type="journal article" date="2019" name="Nat. Ecol. Evol.">
        <title>Megaphylogeny resolves global patterns of mushroom evolution.</title>
        <authorList>
            <person name="Varga T."/>
            <person name="Krizsan K."/>
            <person name="Foldi C."/>
            <person name="Dima B."/>
            <person name="Sanchez-Garcia M."/>
            <person name="Sanchez-Ramirez S."/>
            <person name="Szollosi G.J."/>
            <person name="Szarkandi J.G."/>
            <person name="Papp V."/>
            <person name="Albert L."/>
            <person name="Andreopoulos W."/>
            <person name="Angelini C."/>
            <person name="Antonin V."/>
            <person name="Barry K.W."/>
            <person name="Bougher N.L."/>
            <person name="Buchanan P."/>
            <person name="Buyck B."/>
            <person name="Bense V."/>
            <person name="Catcheside P."/>
            <person name="Chovatia M."/>
            <person name="Cooper J."/>
            <person name="Damon W."/>
            <person name="Desjardin D."/>
            <person name="Finy P."/>
            <person name="Geml J."/>
            <person name="Haridas S."/>
            <person name="Hughes K."/>
            <person name="Justo A."/>
            <person name="Karasinski D."/>
            <person name="Kautmanova I."/>
            <person name="Kiss B."/>
            <person name="Kocsube S."/>
            <person name="Kotiranta H."/>
            <person name="LaButti K.M."/>
            <person name="Lechner B.E."/>
            <person name="Liimatainen K."/>
            <person name="Lipzen A."/>
            <person name="Lukacs Z."/>
            <person name="Mihaltcheva S."/>
            <person name="Morgado L.N."/>
            <person name="Niskanen T."/>
            <person name="Noordeloos M.E."/>
            <person name="Ohm R.A."/>
            <person name="Ortiz-Santana B."/>
            <person name="Ovrebo C."/>
            <person name="Racz N."/>
            <person name="Riley R."/>
            <person name="Savchenko A."/>
            <person name="Shiryaev A."/>
            <person name="Soop K."/>
            <person name="Spirin V."/>
            <person name="Szebenyi C."/>
            <person name="Tomsovsky M."/>
            <person name="Tulloss R.E."/>
            <person name="Uehling J."/>
            <person name="Grigoriev I.V."/>
            <person name="Vagvolgyi C."/>
            <person name="Papp T."/>
            <person name="Martin F.M."/>
            <person name="Miettinen O."/>
            <person name="Hibbett D.S."/>
            <person name="Nagy L.G."/>
        </authorList>
    </citation>
    <scope>NUCLEOTIDE SEQUENCE [LARGE SCALE GENOMIC DNA]</scope>
    <source>
        <strain evidence="9 10">CBS 166.37</strain>
    </source>
</reference>
<evidence type="ECO:0000313" key="9">
    <source>
        <dbReference type="EMBL" id="TFK34048.1"/>
    </source>
</evidence>
<dbReference type="AlphaFoldDB" id="A0A5C3LNZ6"/>
<keyword evidence="6" id="KW-0472">Membrane</keyword>
<dbReference type="Pfam" id="PF05730">
    <property type="entry name" value="CFEM"/>
    <property type="match status" value="1"/>
</dbReference>
<feature type="transmembrane region" description="Helical" evidence="6">
    <location>
        <begin position="196"/>
        <end position="215"/>
    </location>
</feature>
<accession>A0A5C3LNZ6</accession>
<evidence type="ECO:0000256" key="4">
    <source>
        <dbReference type="ARBA" id="ARBA00023157"/>
    </source>
</evidence>
<comment type="subcellular location">
    <subcellularLocation>
        <location evidence="1">Secreted</location>
    </subcellularLocation>
</comment>
<evidence type="ECO:0000256" key="5">
    <source>
        <dbReference type="SAM" id="MobiDB-lite"/>
    </source>
</evidence>
<dbReference type="EMBL" id="ML213637">
    <property type="protein sequence ID" value="TFK34048.1"/>
    <property type="molecule type" value="Genomic_DNA"/>
</dbReference>
<name>A0A5C3LNZ6_9AGAR</name>
<feature type="signal peptide" evidence="7">
    <location>
        <begin position="1"/>
        <end position="20"/>
    </location>
</feature>
<dbReference type="Proteomes" id="UP000308652">
    <property type="component" value="Unassembled WGS sequence"/>
</dbReference>
<evidence type="ECO:0000256" key="2">
    <source>
        <dbReference type="ARBA" id="ARBA00022525"/>
    </source>
</evidence>
<dbReference type="GO" id="GO:0005576">
    <property type="term" value="C:extracellular region"/>
    <property type="evidence" value="ECO:0007669"/>
    <property type="project" value="UniProtKB-SubCell"/>
</dbReference>
<sequence>MHFLPISLLISLHFLSLAWAQVTLAPPSTFPSASQFSVGSTTPSGSSSASGSINSSTPTSSAQFPILSGFSSCVTTCLSLGVAAANCSSVTEVDCYCGKRNFTSEIVSCISQQCPTEITTAEDLSQRFCNVASSSRSLSFPPTPSSTPAPSSSSSSTSSVSSLASSTSTTDTASSSAPANNGAAGRLDILGATGQGTVLGLAMMAVGILLGACIVE</sequence>
<protein>
    <recommendedName>
        <fullName evidence="8">CFEM domain-containing protein</fullName>
    </recommendedName>
</protein>
<proteinExistence type="predicted"/>
<keyword evidence="10" id="KW-1185">Reference proteome</keyword>
<gene>
    <name evidence="9" type="ORF">BDQ12DRAFT_690307</name>
</gene>
<feature type="compositionally biased region" description="Low complexity" evidence="5">
    <location>
        <begin position="148"/>
        <end position="179"/>
    </location>
</feature>
<evidence type="ECO:0000256" key="3">
    <source>
        <dbReference type="ARBA" id="ARBA00022729"/>
    </source>
</evidence>
<dbReference type="OrthoDB" id="3267106at2759"/>
<feature type="chain" id="PRO_5023081018" description="CFEM domain-containing protein" evidence="7">
    <location>
        <begin position="21"/>
        <end position="216"/>
    </location>
</feature>
<evidence type="ECO:0000313" key="10">
    <source>
        <dbReference type="Proteomes" id="UP000308652"/>
    </source>
</evidence>
<dbReference type="InterPro" id="IPR008427">
    <property type="entry name" value="Extracellular_membr_CFEM_dom"/>
</dbReference>
<keyword evidence="6" id="KW-1133">Transmembrane helix</keyword>
<keyword evidence="2" id="KW-0964">Secreted</keyword>
<evidence type="ECO:0000259" key="8">
    <source>
        <dbReference type="PROSITE" id="PS52012"/>
    </source>
</evidence>
<keyword evidence="6" id="KW-0812">Transmembrane</keyword>